<gene>
    <name evidence="1" type="ORF">CM83_20722</name>
</gene>
<dbReference type="EMBL" id="GBHO01020794">
    <property type="protein sequence ID" value="JAG22810.1"/>
    <property type="molecule type" value="Transcribed_RNA"/>
</dbReference>
<accession>A0A0A9XZV8</accession>
<dbReference type="AlphaFoldDB" id="A0A0A9XZV8"/>
<name>A0A0A9XZV8_LYGHE</name>
<feature type="non-terminal residue" evidence="1">
    <location>
        <position position="158"/>
    </location>
</feature>
<reference evidence="1" key="2">
    <citation type="submission" date="2014-07" db="EMBL/GenBank/DDBJ databases">
        <authorList>
            <person name="Hull J."/>
        </authorList>
    </citation>
    <scope>NUCLEOTIDE SEQUENCE</scope>
</reference>
<evidence type="ECO:0000313" key="1">
    <source>
        <dbReference type="EMBL" id="JAG22810.1"/>
    </source>
</evidence>
<organism evidence="1">
    <name type="scientific">Lygus hesperus</name>
    <name type="common">Western plant bug</name>
    <dbReference type="NCBI Taxonomy" id="30085"/>
    <lineage>
        <taxon>Eukaryota</taxon>
        <taxon>Metazoa</taxon>
        <taxon>Ecdysozoa</taxon>
        <taxon>Arthropoda</taxon>
        <taxon>Hexapoda</taxon>
        <taxon>Insecta</taxon>
        <taxon>Pterygota</taxon>
        <taxon>Neoptera</taxon>
        <taxon>Paraneoptera</taxon>
        <taxon>Hemiptera</taxon>
        <taxon>Heteroptera</taxon>
        <taxon>Panheteroptera</taxon>
        <taxon>Cimicomorpha</taxon>
        <taxon>Miridae</taxon>
        <taxon>Mirini</taxon>
        <taxon>Lygus</taxon>
    </lineage>
</organism>
<reference evidence="1" key="1">
    <citation type="journal article" date="2014" name="PLoS ONE">
        <title>Transcriptome-Based Identification of ABC Transporters in the Western Tarnished Plant Bug Lygus hesperus.</title>
        <authorList>
            <person name="Hull J.J."/>
            <person name="Chaney K."/>
            <person name="Geib S.M."/>
            <person name="Fabrick J.A."/>
            <person name="Brent C.S."/>
            <person name="Walsh D."/>
            <person name="Lavine L.C."/>
        </authorList>
    </citation>
    <scope>NUCLEOTIDE SEQUENCE</scope>
</reference>
<protein>
    <submittedName>
        <fullName evidence="1">Uncharacterized protein</fullName>
    </submittedName>
</protein>
<proteinExistence type="predicted"/>
<sequence length="158" mass="18116">MSLVCPQLPCRISDVFLLLLSWPRHPNLGCSERRRQPICRDDFGVHCGESVEQWSRKALKQLHVCELNDRGSAKTTASLFPHYPAFWRSEGVHSCFLRQFDPPKCVNPRKNGIPARNRTVSRDFEARKARWLAMSEQLLEKKASTANALSSFIQSMMT</sequence>